<proteinExistence type="predicted"/>
<sequence>MNKMNIKKGVLLCMFMLLLSVVTASAHDVTIVRTLNTTTLDAGDSFDVSLEIVVSGTIESEQNTNYATVKEYYSSTDDMLKWTISNVTADPPFNNVFKNGNEYNTGRFEFSTGGAALYYMGPGTYHIDYTMTLPESVSPDIYDISGYYTDADYSGSGVKGDVAEVTGDMQVKVTGIPDFSSTDWTLFQTGLYNNGVTSDRGPIQDPEENESWVTYTYGIPGAHGIDTVSIVVDELVYAVTQGNVWAINIDTGEIEWTGDIVTGVTAPLGAPAYGNGKLFVSSFGQIYAFNSTDGTMLWNRSVDTDNPLICQLNTPITYDDGRIFFGEWLSYVDDGDECKYYCYDEDGNELWTRSSSEDVGYYRAGAAIIKQYLVYPDDAMHITSVDKYDGTTVDEVDMADLLGIGTSRQEIRASVMYDPDSERLYTSTQDGHCISIGFNEDGTFDTSDVHKFDLGLKSTTTPTLYNGRIYVGTGDYSVGGDLYCLNADDLTQIWSYTPNGGVQGSPVVSTAYDDGDGEVYVYFTTNILNGTVYCLKDHADCTEPELQWTFQASSDQTEYTLPGVTIKDGRLFYGNDHGYLFGLAEWNFWDDPISDGGENMTTDELQEAIHIWINDDPATVTGSIITTDRLQQLIHNWLES</sequence>
<gene>
    <name evidence="2" type="ORF">SAMN04488696_0628</name>
</gene>
<keyword evidence="3" id="KW-1185">Reference proteome</keyword>
<accession>A0A1I4PFZ4</accession>
<dbReference type="PANTHER" id="PTHR34512:SF30">
    <property type="entry name" value="OUTER MEMBRANE PROTEIN ASSEMBLY FACTOR BAMB"/>
    <property type="match status" value="1"/>
</dbReference>
<name>A0A1I4PFZ4_9EURY</name>
<dbReference type="Gene3D" id="2.130.10.10">
    <property type="entry name" value="YVTN repeat-like/Quinoprotein amine dehydrogenase"/>
    <property type="match status" value="2"/>
</dbReference>
<protein>
    <submittedName>
        <fullName evidence="2">Outer membrane protein assembly factor BamB, contains PQQ-like beta-propeller repeat</fullName>
    </submittedName>
</protein>
<evidence type="ECO:0000313" key="3">
    <source>
        <dbReference type="Proteomes" id="UP000198535"/>
    </source>
</evidence>
<feature type="domain" description="Pyrrolo-quinoline quinone repeat" evidence="1">
    <location>
        <begin position="242"/>
        <end position="399"/>
    </location>
</feature>
<dbReference type="Pfam" id="PF13360">
    <property type="entry name" value="PQQ_2"/>
    <property type="match status" value="2"/>
</dbReference>
<dbReference type="OrthoDB" id="136681at2157"/>
<dbReference type="InterPro" id="IPR015943">
    <property type="entry name" value="WD40/YVTN_repeat-like_dom_sf"/>
</dbReference>
<organism evidence="2 3">
    <name type="scientific">Methanolobus profundi</name>
    <dbReference type="NCBI Taxonomy" id="487685"/>
    <lineage>
        <taxon>Archaea</taxon>
        <taxon>Methanobacteriati</taxon>
        <taxon>Methanobacteriota</taxon>
        <taxon>Stenosarchaea group</taxon>
        <taxon>Methanomicrobia</taxon>
        <taxon>Methanosarcinales</taxon>
        <taxon>Methanosarcinaceae</taxon>
        <taxon>Methanolobus</taxon>
    </lineage>
</organism>
<dbReference type="InterPro" id="IPR011047">
    <property type="entry name" value="Quinoprotein_ADH-like_sf"/>
</dbReference>
<dbReference type="Proteomes" id="UP000198535">
    <property type="component" value="Unassembled WGS sequence"/>
</dbReference>
<reference evidence="3" key="1">
    <citation type="submission" date="2016-10" db="EMBL/GenBank/DDBJ databases">
        <authorList>
            <person name="Varghese N."/>
            <person name="Submissions S."/>
        </authorList>
    </citation>
    <scope>NUCLEOTIDE SEQUENCE [LARGE SCALE GENOMIC DNA]</scope>
    <source>
        <strain evidence="3">Mob M</strain>
    </source>
</reference>
<dbReference type="AlphaFoldDB" id="A0A1I4PFZ4"/>
<dbReference type="RefSeq" id="WP_091933019.1">
    <property type="nucleotide sequence ID" value="NZ_FOUJ01000001.1"/>
</dbReference>
<dbReference type="SMART" id="SM00564">
    <property type="entry name" value="PQQ"/>
    <property type="match status" value="4"/>
</dbReference>
<dbReference type="EMBL" id="FOUJ01000001">
    <property type="protein sequence ID" value="SFM26560.1"/>
    <property type="molecule type" value="Genomic_DNA"/>
</dbReference>
<dbReference type="InterPro" id="IPR018391">
    <property type="entry name" value="PQQ_b-propeller_rpt"/>
</dbReference>
<feature type="domain" description="Pyrrolo-quinoline quinone repeat" evidence="1">
    <location>
        <begin position="459"/>
        <end position="578"/>
    </location>
</feature>
<dbReference type="InterPro" id="IPR002372">
    <property type="entry name" value="PQQ_rpt_dom"/>
</dbReference>
<dbReference type="STRING" id="487685.SAMN04488696_0628"/>
<dbReference type="SUPFAM" id="SSF50998">
    <property type="entry name" value="Quinoprotein alcohol dehydrogenase-like"/>
    <property type="match status" value="1"/>
</dbReference>
<dbReference type="PANTHER" id="PTHR34512">
    <property type="entry name" value="CELL SURFACE PROTEIN"/>
    <property type="match status" value="1"/>
</dbReference>
<evidence type="ECO:0000259" key="1">
    <source>
        <dbReference type="Pfam" id="PF13360"/>
    </source>
</evidence>
<evidence type="ECO:0000313" key="2">
    <source>
        <dbReference type="EMBL" id="SFM26560.1"/>
    </source>
</evidence>